<accession>A0ABR2JTA1</accession>
<dbReference type="Proteomes" id="UP001470230">
    <property type="component" value="Unassembled WGS sequence"/>
</dbReference>
<gene>
    <name evidence="2" type="ORF">M9Y10_044640</name>
</gene>
<feature type="coiled-coil region" evidence="1">
    <location>
        <begin position="414"/>
        <end position="455"/>
    </location>
</feature>
<keyword evidence="1" id="KW-0175">Coiled coil</keyword>
<dbReference type="EMBL" id="JAPFFF010000009">
    <property type="protein sequence ID" value="KAK8882001.1"/>
    <property type="molecule type" value="Genomic_DNA"/>
</dbReference>
<evidence type="ECO:0000256" key="1">
    <source>
        <dbReference type="SAM" id="Coils"/>
    </source>
</evidence>
<proteinExistence type="predicted"/>
<keyword evidence="3" id="KW-1185">Reference proteome</keyword>
<evidence type="ECO:0000313" key="2">
    <source>
        <dbReference type="EMBL" id="KAK8882001.1"/>
    </source>
</evidence>
<name>A0ABR2JTA1_9EUKA</name>
<protein>
    <submittedName>
        <fullName evidence="2">Uncharacterized protein</fullName>
    </submittedName>
</protein>
<feature type="coiled-coil region" evidence="1">
    <location>
        <begin position="542"/>
        <end position="656"/>
    </location>
</feature>
<comment type="caution">
    <text evidence="2">The sequence shown here is derived from an EMBL/GenBank/DDBJ whole genome shotgun (WGS) entry which is preliminary data.</text>
</comment>
<reference evidence="2 3" key="1">
    <citation type="submission" date="2024-04" db="EMBL/GenBank/DDBJ databases">
        <title>Tritrichomonas musculus Genome.</title>
        <authorList>
            <person name="Alves-Ferreira E."/>
            <person name="Grigg M."/>
            <person name="Lorenzi H."/>
            <person name="Galac M."/>
        </authorList>
    </citation>
    <scope>NUCLEOTIDE SEQUENCE [LARGE SCALE GENOMIC DNA]</scope>
    <source>
        <strain evidence="2 3">EAF2021</strain>
    </source>
</reference>
<evidence type="ECO:0000313" key="3">
    <source>
        <dbReference type="Proteomes" id="UP001470230"/>
    </source>
</evidence>
<sequence length="984" mass="113682">MSRKTLSSRIPSSQNQLFQNTRLYGTIQGPQVSRSRSRNKLSTQQLPVIQSPKPINAPPCEPNQLQDLLKLFHSLEERIANLIKHNGSNYEFRITLSQQAAETENLFGVFYKQAIQQCGTMPVLQQGVKPGLASSTSTLKKSALPFLKKWKDLVTTLIESQVYGPDSIEQTIEGHFETIQSCLQQIFDGKPEPSDCHDLSQSTTYQFQIQLACIKNQVDDLLQNPTKNSQMKQMSEDIKEYSRRLSEAFSHELVTCGLSQADLSVLKTKIYSSCSDIIHGLKSACLFEVDIKQVLDSLDDFQKLLSVILERLNLPLAYLVSRKTSEMNVTPVSARSENLDESTFDDETTDFDSDLDLLEIIDQGKRLFPEMLQQNDKFEDFIKILTIKANDINHEFNKKNIDYMNLETSKEETINHYEDMLETERNTNQSMSDELTKLREEIETKDKELEYLRHRTEDNEFKKCLRGVAKQLGGVLKEESVNFEDDEDDDQLIQYVNALSVYVVERKCTHCAAYAKREEQIKSLVNRMVKKKIEGEDIVDKVKRATLKLNKLRNKYENTKNENKDLINDLLNHKQCLKDLLEFYNYEKKENEDLINQTLKAAQLEREKHQAEINKINQSKIEEITQFVQSVLENIISKLNDQKEEEEIKIEKSDSIDDLKSKIFSEVDNFISKYNKNIESLNFYVNCLEDTKNRLANHLRVPPPNLPIKDCMNELFHILEISGNPLKPVVSQLENDYRQALTSMDVIANRLRGIVQYETKEATANLHPDQLSNHILLLLNKTQDIFDDNKLVQSNLTDELNDYRKTLETVDLRMHKFLELEDSDLKKLSRSTLISRVLKFTDQATEPSASKNFVRIVEINEIFQKNQSIIPVEKFSDPKKYIPDFISKLIKLDKSVNELKPFSSFLDEIFNIFDCKIESFNPNMQSFDKIQSKIIEMNQFLEKVSPVQINSILFNIVQRFTTLSSVLISTLEGFKDAPFVTTDE</sequence>
<organism evidence="2 3">
    <name type="scientific">Tritrichomonas musculus</name>
    <dbReference type="NCBI Taxonomy" id="1915356"/>
    <lineage>
        <taxon>Eukaryota</taxon>
        <taxon>Metamonada</taxon>
        <taxon>Parabasalia</taxon>
        <taxon>Tritrichomonadida</taxon>
        <taxon>Tritrichomonadidae</taxon>
        <taxon>Tritrichomonas</taxon>
    </lineage>
</organism>